<dbReference type="PANTHER" id="PTHR48094:SF19">
    <property type="entry name" value="DJ-1_PFPI DOMAIN-CONTAINING PROTEIN"/>
    <property type="match status" value="1"/>
</dbReference>
<dbReference type="AlphaFoldDB" id="A0AAJ6B0R0"/>
<gene>
    <name evidence="2" type="ORF">P0Y65_20500</name>
</gene>
<sequence length="189" mass="19286">MTTIVTILTEGYADWETALLNAAARSHYGIETRFATPGGVPVTSAGGLRVSPDLAVEDIDTAAIDALVVNGGEAWSREDAPDISAALVAARDAGKVVGGICDGTLTLAKAGLLDAVSHTSNSADNLPKTGYRGAAHYQDQPQAVVAGKIITAPGTAPVSFMGGVMQALGLRDGNLDFYIGMYGAEHAQG</sequence>
<protein>
    <submittedName>
        <fullName evidence="2">DJ-1/PfpI family protein</fullName>
    </submittedName>
</protein>
<feature type="domain" description="DJ-1/PfpI" evidence="1">
    <location>
        <begin position="4"/>
        <end position="165"/>
    </location>
</feature>
<name>A0AAJ6B0R0_9HYPH</name>
<evidence type="ECO:0000313" key="2">
    <source>
        <dbReference type="EMBL" id="WEK04524.1"/>
    </source>
</evidence>
<dbReference type="Proteomes" id="UP001217476">
    <property type="component" value="Chromosome"/>
</dbReference>
<evidence type="ECO:0000313" key="3">
    <source>
        <dbReference type="Proteomes" id="UP001217476"/>
    </source>
</evidence>
<dbReference type="InterPro" id="IPR002818">
    <property type="entry name" value="DJ-1/PfpI"/>
</dbReference>
<dbReference type="GO" id="GO:0005737">
    <property type="term" value="C:cytoplasm"/>
    <property type="evidence" value="ECO:0007669"/>
    <property type="project" value="TreeGrafter"/>
</dbReference>
<dbReference type="SUPFAM" id="SSF52317">
    <property type="entry name" value="Class I glutamine amidotransferase-like"/>
    <property type="match status" value="1"/>
</dbReference>
<accession>A0AAJ6B0R0</accession>
<evidence type="ECO:0000259" key="1">
    <source>
        <dbReference type="Pfam" id="PF01965"/>
    </source>
</evidence>
<reference evidence="2" key="1">
    <citation type="submission" date="2023-03" db="EMBL/GenBank/DDBJ databases">
        <title>Andean soil-derived lignocellulolytic bacterial consortium as a source of novel taxa and putative plastic-active enzymes.</title>
        <authorList>
            <person name="Diaz-Garcia L."/>
            <person name="Chuvochina M."/>
            <person name="Feuerriegel G."/>
            <person name="Bunk B."/>
            <person name="Sproer C."/>
            <person name="Streit W.R."/>
            <person name="Rodriguez L.M."/>
            <person name="Overmann J."/>
            <person name="Jimenez D.J."/>
        </authorList>
    </citation>
    <scope>NUCLEOTIDE SEQUENCE</scope>
    <source>
        <strain evidence="2">MAG 4196</strain>
    </source>
</reference>
<dbReference type="InterPro" id="IPR050325">
    <property type="entry name" value="Prot/Nucl_acid_deglycase"/>
</dbReference>
<dbReference type="Pfam" id="PF01965">
    <property type="entry name" value="DJ-1_PfpI"/>
    <property type="match status" value="1"/>
</dbReference>
<dbReference type="PANTHER" id="PTHR48094">
    <property type="entry name" value="PROTEIN/NUCLEIC ACID DEGLYCASE DJ-1-RELATED"/>
    <property type="match status" value="1"/>
</dbReference>
<proteinExistence type="predicted"/>
<dbReference type="Gene3D" id="3.40.50.880">
    <property type="match status" value="1"/>
</dbReference>
<dbReference type="EMBL" id="CP119312">
    <property type="protein sequence ID" value="WEK04524.1"/>
    <property type="molecule type" value="Genomic_DNA"/>
</dbReference>
<organism evidence="2 3">
    <name type="scientific">Candidatus Devosia phytovorans</name>
    <dbReference type="NCBI Taxonomy" id="3121372"/>
    <lineage>
        <taxon>Bacteria</taxon>
        <taxon>Pseudomonadati</taxon>
        <taxon>Pseudomonadota</taxon>
        <taxon>Alphaproteobacteria</taxon>
        <taxon>Hyphomicrobiales</taxon>
        <taxon>Devosiaceae</taxon>
        <taxon>Devosia</taxon>
    </lineage>
</organism>
<dbReference type="InterPro" id="IPR029062">
    <property type="entry name" value="Class_I_gatase-like"/>
</dbReference>